<reference evidence="1 2" key="1">
    <citation type="journal article" date="1992" name="Int. J. Syst. Bacteriol.">
        <title>Sphingobacterium antarcticus sp. nov. a Psychrotrophic Bacterium from the Soils of Schirmacher Oasis, Antarctica.</title>
        <authorList>
            <person name="Shivaji S."/>
            <person name="Ray M.K."/>
            <person name="Rao N.S."/>
            <person name="Saiserr L."/>
            <person name="Jagannadham M.V."/>
            <person name="Kumar G.S."/>
            <person name="Reddy G."/>
            <person name="Bhargava P.M."/>
        </authorList>
    </citation>
    <scope>NUCLEOTIDE SEQUENCE [LARGE SCALE GENOMIC DNA]</scope>
    <source>
        <strain evidence="1 2">4BY</strain>
    </source>
</reference>
<dbReference type="RefSeq" id="WP_037438286.1">
    <property type="nucleotide sequence ID" value="NZ_JNFF01000019.1"/>
</dbReference>
<evidence type="ECO:0000313" key="1">
    <source>
        <dbReference type="EMBL" id="KEQ31196.1"/>
    </source>
</evidence>
<proteinExistence type="predicted"/>
<protein>
    <submittedName>
        <fullName evidence="1">Uncharacterized protein</fullName>
    </submittedName>
</protein>
<accession>A0A081PKH3</accession>
<dbReference type="EMBL" id="JNFF01000019">
    <property type="protein sequence ID" value="KEQ31196.1"/>
    <property type="molecule type" value="Genomic_DNA"/>
</dbReference>
<evidence type="ECO:0000313" key="2">
    <source>
        <dbReference type="Proteomes" id="UP000028007"/>
    </source>
</evidence>
<comment type="caution">
    <text evidence="1">The sequence shown here is derived from an EMBL/GenBank/DDBJ whole genome shotgun (WGS) entry which is preliminary data.</text>
</comment>
<sequence length="133" mass="15517">MKLELIIKEELKVNIEEARKDPLFKDPKINLKDEKIVSITDCIRIAERYAMNQILLHVPVWNPISQDPSEVGFYHVYNDYPGVNFPIDRAYWDGVVFRPINDNHQILSLQNFNSLTHWTEPLAAPVTIEDNND</sequence>
<dbReference type="AlphaFoldDB" id="A0A081PKH3"/>
<dbReference type="Proteomes" id="UP000028007">
    <property type="component" value="Unassembled WGS sequence"/>
</dbReference>
<organism evidence="1 2">
    <name type="scientific">Pedobacter antarcticus 4BY</name>
    <dbReference type="NCBI Taxonomy" id="1358423"/>
    <lineage>
        <taxon>Bacteria</taxon>
        <taxon>Pseudomonadati</taxon>
        <taxon>Bacteroidota</taxon>
        <taxon>Sphingobacteriia</taxon>
        <taxon>Sphingobacteriales</taxon>
        <taxon>Sphingobacteriaceae</taxon>
        <taxon>Pedobacter</taxon>
    </lineage>
</organism>
<name>A0A081PKH3_9SPHI</name>
<keyword evidence="2" id="KW-1185">Reference proteome</keyword>
<gene>
    <name evidence="1" type="ORF">N180_02810</name>
</gene>